<dbReference type="SMART" id="SM00220">
    <property type="entry name" value="S_TKc"/>
    <property type="match status" value="1"/>
</dbReference>
<organism evidence="8 9">
    <name type="scientific">Luteimonas wenzhouensis</name>
    <dbReference type="NCBI Taxonomy" id="2599615"/>
    <lineage>
        <taxon>Bacteria</taxon>
        <taxon>Pseudomonadati</taxon>
        <taxon>Pseudomonadota</taxon>
        <taxon>Gammaproteobacteria</taxon>
        <taxon>Lysobacterales</taxon>
        <taxon>Lysobacteraceae</taxon>
        <taxon>Luteimonas</taxon>
    </lineage>
</organism>
<dbReference type="SUPFAM" id="SSF56112">
    <property type="entry name" value="Protein kinase-like (PK-like)"/>
    <property type="match status" value="1"/>
</dbReference>
<gene>
    <name evidence="8" type="ORF">FQY79_00660</name>
</gene>
<dbReference type="Pfam" id="PF00069">
    <property type="entry name" value="Pkinase"/>
    <property type="match status" value="1"/>
</dbReference>
<comment type="caution">
    <text evidence="8">The sequence shown here is derived from an EMBL/GenBank/DDBJ whole genome shotgun (WGS) entry which is preliminary data.</text>
</comment>
<dbReference type="EMBL" id="VOHE01000001">
    <property type="protein sequence ID" value="TWT21680.1"/>
    <property type="molecule type" value="Genomic_DNA"/>
</dbReference>
<dbReference type="Gene3D" id="3.30.200.20">
    <property type="entry name" value="Phosphorylase Kinase, domain 1"/>
    <property type="match status" value="1"/>
</dbReference>
<evidence type="ECO:0000256" key="1">
    <source>
        <dbReference type="ARBA" id="ARBA00022679"/>
    </source>
</evidence>
<dbReference type="PROSITE" id="PS00107">
    <property type="entry name" value="PROTEIN_KINASE_ATP"/>
    <property type="match status" value="1"/>
</dbReference>
<dbReference type="PANTHER" id="PTHR43289:SF6">
    <property type="entry name" value="SERINE_THREONINE-PROTEIN KINASE NEKL-3"/>
    <property type="match status" value="1"/>
</dbReference>
<name>A0A5C5U8F5_9GAMM</name>
<evidence type="ECO:0000256" key="6">
    <source>
        <dbReference type="SAM" id="MobiDB-lite"/>
    </source>
</evidence>
<dbReference type="PANTHER" id="PTHR43289">
    <property type="entry name" value="MITOGEN-ACTIVATED PROTEIN KINASE KINASE KINASE 20-RELATED"/>
    <property type="match status" value="1"/>
</dbReference>
<feature type="domain" description="Protein kinase" evidence="7">
    <location>
        <begin position="73"/>
        <end position="403"/>
    </location>
</feature>
<dbReference type="Proteomes" id="UP000315949">
    <property type="component" value="Unassembled WGS sequence"/>
</dbReference>
<evidence type="ECO:0000256" key="4">
    <source>
        <dbReference type="ARBA" id="ARBA00022840"/>
    </source>
</evidence>
<feature type="compositionally biased region" description="Polar residues" evidence="6">
    <location>
        <begin position="12"/>
        <end position="26"/>
    </location>
</feature>
<evidence type="ECO:0000313" key="9">
    <source>
        <dbReference type="Proteomes" id="UP000315949"/>
    </source>
</evidence>
<dbReference type="GO" id="GO:0005524">
    <property type="term" value="F:ATP binding"/>
    <property type="evidence" value="ECO:0007669"/>
    <property type="project" value="UniProtKB-UniRule"/>
</dbReference>
<evidence type="ECO:0000313" key="8">
    <source>
        <dbReference type="EMBL" id="TWT21680.1"/>
    </source>
</evidence>
<evidence type="ECO:0000256" key="3">
    <source>
        <dbReference type="ARBA" id="ARBA00022777"/>
    </source>
</evidence>
<dbReference type="PROSITE" id="PS00108">
    <property type="entry name" value="PROTEIN_KINASE_ST"/>
    <property type="match status" value="1"/>
</dbReference>
<dbReference type="CDD" id="cd14014">
    <property type="entry name" value="STKc_PknB_like"/>
    <property type="match status" value="1"/>
</dbReference>
<sequence>MSQEASLRGECTRSTAVATPSVNMQGTWLGGGAMTNPGDERDPDRTELLATRSPAVSAGGEATLPPGMRVGRYRIEALLGRGGMGEVYRAQQLEPVRRTVALKLLRARAMDVRRKAHFEVERQVLAQMRHPAIARIHDADTTPDGHPFFAMEYIDGAPITHYCEEHALSLAQRLALFIEVCEGVQHAHQKGVIHRDLKPGNLLVDEVDGRPHPKIIDFGIATATGAGAGREIAGTPEYMSPEQAAGDQSLLDTRSDVYSLGVVLSELLTGRRPLAQGETHTADSHTLPCDCRRSSCGAWLPTKPNASPGHAASRCRGCGACCAASWTGWWPRPWSTTAAAAIRPRPRSPTTCGASSTAARCSRCRRRAATCCASSRAATARGSRPRRWPCSRCSAAWRCRCTA</sequence>
<evidence type="ECO:0000256" key="5">
    <source>
        <dbReference type="PROSITE-ProRule" id="PRU10141"/>
    </source>
</evidence>
<feature type="binding site" evidence="5">
    <location>
        <position position="103"/>
    </location>
    <ligand>
        <name>ATP</name>
        <dbReference type="ChEBI" id="CHEBI:30616"/>
    </ligand>
</feature>
<dbReference type="Gene3D" id="1.10.510.10">
    <property type="entry name" value="Transferase(Phosphotransferase) domain 1"/>
    <property type="match status" value="1"/>
</dbReference>
<dbReference type="OrthoDB" id="9801841at2"/>
<dbReference type="PROSITE" id="PS50011">
    <property type="entry name" value="PROTEIN_KINASE_DOM"/>
    <property type="match status" value="1"/>
</dbReference>
<dbReference type="AlphaFoldDB" id="A0A5C5U8F5"/>
<dbReference type="GO" id="GO:0004674">
    <property type="term" value="F:protein serine/threonine kinase activity"/>
    <property type="evidence" value="ECO:0007669"/>
    <property type="project" value="UniProtKB-KW"/>
</dbReference>
<evidence type="ECO:0000256" key="2">
    <source>
        <dbReference type="ARBA" id="ARBA00022741"/>
    </source>
</evidence>
<proteinExistence type="predicted"/>
<reference evidence="8 9" key="1">
    <citation type="submission" date="2019-07" db="EMBL/GenBank/DDBJ databases">
        <title>Luteimonas sp. YD-1 nov., isolated from acidic soil.</title>
        <authorList>
            <person name="Zhou J."/>
        </authorList>
    </citation>
    <scope>NUCLEOTIDE SEQUENCE [LARGE SCALE GENOMIC DNA]</scope>
    <source>
        <strain evidence="8 9">YD-1</strain>
    </source>
</reference>
<keyword evidence="4 5" id="KW-0067">ATP-binding</keyword>
<keyword evidence="8" id="KW-0723">Serine/threonine-protein kinase</keyword>
<evidence type="ECO:0000259" key="7">
    <source>
        <dbReference type="PROSITE" id="PS50011"/>
    </source>
</evidence>
<feature type="region of interest" description="Disordered" evidence="6">
    <location>
        <begin position="1"/>
        <end position="45"/>
    </location>
</feature>
<keyword evidence="9" id="KW-1185">Reference proteome</keyword>
<keyword evidence="1" id="KW-0808">Transferase</keyword>
<dbReference type="InterPro" id="IPR011009">
    <property type="entry name" value="Kinase-like_dom_sf"/>
</dbReference>
<dbReference type="InterPro" id="IPR008271">
    <property type="entry name" value="Ser/Thr_kinase_AS"/>
</dbReference>
<accession>A0A5C5U8F5</accession>
<keyword evidence="3 8" id="KW-0418">Kinase</keyword>
<protein>
    <submittedName>
        <fullName evidence="8">Serine/threonine protein kinase</fullName>
    </submittedName>
</protein>
<dbReference type="InterPro" id="IPR000719">
    <property type="entry name" value="Prot_kinase_dom"/>
</dbReference>
<dbReference type="InterPro" id="IPR017441">
    <property type="entry name" value="Protein_kinase_ATP_BS"/>
</dbReference>
<keyword evidence="2 5" id="KW-0547">Nucleotide-binding</keyword>